<dbReference type="Proteomes" id="UP001595528">
    <property type="component" value="Unassembled WGS sequence"/>
</dbReference>
<protein>
    <submittedName>
        <fullName evidence="1">Uncharacterized protein</fullName>
    </submittedName>
</protein>
<evidence type="ECO:0000313" key="1">
    <source>
        <dbReference type="EMBL" id="MFC3230400.1"/>
    </source>
</evidence>
<dbReference type="EMBL" id="JBHRTR010000045">
    <property type="protein sequence ID" value="MFC3230400.1"/>
    <property type="molecule type" value="Genomic_DNA"/>
</dbReference>
<sequence>MFDYWRDHPHPLTITERRLKNREAAVRRLERMRARKEPMRVSSRPWGKGLWSVQNSHDLRTYGPFPMENMAQVSRLMFAGEWSREWNEKLRAPDEVIYGRSCLDEGDEGEGEAAAA</sequence>
<comment type="caution">
    <text evidence="1">The sequence shown here is derived from an EMBL/GenBank/DDBJ whole genome shotgun (WGS) entry which is preliminary data.</text>
</comment>
<organism evidence="1 2">
    <name type="scientific">Marinibaculum pumilum</name>
    <dbReference type="NCBI Taxonomy" id="1766165"/>
    <lineage>
        <taxon>Bacteria</taxon>
        <taxon>Pseudomonadati</taxon>
        <taxon>Pseudomonadota</taxon>
        <taxon>Alphaproteobacteria</taxon>
        <taxon>Rhodospirillales</taxon>
        <taxon>Rhodospirillaceae</taxon>
        <taxon>Marinibaculum</taxon>
    </lineage>
</organism>
<gene>
    <name evidence="1" type="ORF">ACFOGJ_24335</name>
</gene>
<proteinExistence type="predicted"/>
<reference evidence="2" key="1">
    <citation type="journal article" date="2019" name="Int. J. Syst. Evol. Microbiol.">
        <title>The Global Catalogue of Microorganisms (GCM) 10K type strain sequencing project: providing services to taxonomists for standard genome sequencing and annotation.</title>
        <authorList>
            <consortium name="The Broad Institute Genomics Platform"/>
            <consortium name="The Broad Institute Genome Sequencing Center for Infectious Disease"/>
            <person name="Wu L."/>
            <person name="Ma J."/>
        </authorList>
    </citation>
    <scope>NUCLEOTIDE SEQUENCE [LARGE SCALE GENOMIC DNA]</scope>
    <source>
        <strain evidence="2">KCTC 42964</strain>
    </source>
</reference>
<keyword evidence="2" id="KW-1185">Reference proteome</keyword>
<name>A0ABV7L7T0_9PROT</name>
<evidence type="ECO:0000313" key="2">
    <source>
        <dbReference type="Proteomes" id="UP001595528"/>
    </source>
</evidence>
<accession>A0ABV7L7T0</accession>
<dbReference type="RefSeq" id="WP_379905542.1">
    <property type="nucleotide sequence ID" value="NZ_JBHRTR010000045.1"/>
</dbReference>